<keyword evidence="4" id="KW-1185">Reference proteome</keyword>
<accession>A0A1H6FNY1</accession>
<proteinExistence type="predicted"/>
<feature type="transmembrane region" description="Helical" evidence="1">
    <location>
        <begin position="214"/>
        <end position="233"/>
    </location>
</feature>
<dbReference type="RefSeq" id="WP_093116421.1">
    <property type="nucleotide sequence ID" value="NZ_FNWJ01000001.1"/>
</dbReference>
<sequence length="258" mass="26499">MADPSDRRFGAVAVVAHAFLIIRRRALALATVGLLVAVPAHLAVGGIGLRDFGASYAARPQPTEVLVTTLVDLLVVVPLAGVAATLLVVRAPQEQATGPGRALEFGLDRYPRTAATIALAALGIGGGLLLFVLPGIYLAVRWSLALPVVALEGLGPVSALRRSGELTAGAFWRASLVLACGWLLASAITLAIGAPFESLARSANDASWSLLGQAFTSALAIPAYTVCTAVLYFDRRSNGALREAVDLGAGGQSGDGHE</sequence>
<feature type="transmembrane region" description="Helical" evidence="1">
    <location>
        <begin position="26"/>
        <end position="49"/>
    </location>
</feature>
<dbReference type="OrthoDB" id="121140at2"/>
<dbReference type="STRING" id="29539.SAMN02745716_0808"/>
<dbReference type="AlphaFoldDB" id="A0A1H6FNY1"/>
<evidence type="ECO:0000256" key="1">
    <source>
        <dbReference type="SAM" id="Phobius"/>
    </source>
</evidence>
<protein>
    <submittedName>
        <fullName evidence="3">Membrane domain of glycerophosphoryl diester phosphodiesterase</fullName>
    </submittedName>
</protein>
<gene>
    <name evidence="3" type="ORF">SAMN02745716_0808</name>
</gene>
<feature type="transmembrane region" description="Helical" evidence="1">
    <location>
        <begin position="110"/>
        <end position="133"/>
    </location>
</feature>
<dbReference type="Proteomes" id="UP000222056">
    <property type="component" value="Unassembled WGS sequence"/>
</dbReference>
<reference evidence="4" key="1">
    <citation type="submission" date="2016-10" db="EMBL/GenBank/DDBJ databases">
        <authorList>
            <person name="Varghese N."/>
            <person name="Submissions S."/>
        </authorList>
    </citation>
    <scope>NUCLEOTIDE SEQUENCE [LARGE SCALE GENOMIC DNA]</scope>
    <source>
        <strain evidence="4">ATCC 35263</strain>
    </source>
</reference>
<feature type="transmembrane region" description="Helical" evidence="1">
    <location>
        <begin position="171"/>
        <end position="194"/>
    </location>
</feature>
<dbReference type="InterPro" id="IPR018476">
    <property type="entry name" value="GlyceroP-diester-Pdiesterase_M"/>
</dbReference>
<evidence type="ECO:0000313" key="4">
    <source>
        <dbReference type="Proteomes" id="UP000222056"/>
    </source>
</evidence>
<keyword evidence="1" id="KW-0472">Membrane</keyword>
<dbReference type="Pfam" id="PF10110">
    <property type="entry name" value="GPDPase_memb"/>
    <property type="match status" value="1"/>
</dbReference>
<evidence type="ECO:0000259" key="2">
    <source>
        <dbReference type="Pfam" id="PF10110"/>
    </source>
</evidence>
<organism evidence="3 4">
    <name type="scientific">Thermoleophilum album</name>
    <dbReference type="NCBI Taxonomy" id="29539"/>
    <lineage>
        <taxon>Bacteria</taxon>
        <taxon>Bacillati</taxon>
        <taxon>Actinomycetota</taxon>
        <taxon>Thermoleophilia</taxon>
        <taxon>Thermoleophilales</taxon>
        <taxon>Thermoleophilaceae</taxon>
        <taxon>Thermoleophilum</taxon>
    </lineage>
</organism>
<feature type="transmembrane region" description="Helical" evidence="1">
    <location>
        <begin position="69"/>
        <end position="89"/>
    </location>
</feature>
<keyword evidence="1" id="KW-1133">Transmembrane helix</keyword>
<feature type="transmembrane region" description="Helical" evidence="1">
    <location>
        <begin position="139"/>
        <end position="159"/>
    </location>
</feature>
<dbReference type="EMBL" id="FNWJ01000001">
    <property type="protein sequence ID" value="SEH11563.1"/>
    <property type="molecule type" value="Genomic_DNA"/>
</dbReference>
<evidence type="ECO:0000313" key="3">
    <source>
        <dbReference type="EMBL" id="SEH11563.1"/>
    </source>
</evidence>
<feature type="domain" description="Glycerophosphoryl diester phosphodiesterase membrane" evidence="2">
    <location>
        <begin position="122"/>
        <end position="187"/>
    </location>
</feature>
<keyword evidence="1" id="KW-0812">Transmembrane</keyword>
<name>A0A1H6FNY1_THEAL</name>